<reference evidence="2 3" key="1">
    <citation type="journal article" date="2011" name="Stand. Genomic Sci.">
        <title>Complete genome sequence of the thermophilic sulfur-reducer Hippea maritima type strain (MH(2)).</title>
        <authorList>
            <person name="Huntemann M."/>
            <person name="Lu M."/>
            <person name="Nolan M."/>
            <person name="Lapidus A."/>
            <person name="Lucas S."/>
            <person name="Hammon N."/>
            <person name="Deshpande S."/>
            <person name="Cheng J.F."/>
            <person name="Tapia R."/>
            <person name="Han C."/>
            <person name="Goodwin L."/>
            <person name="Pitluck S."/>
            <person name="Liolios K."/>
            <person name="Pagani I."/>
            <person name="Ivanova N."/>
            <person name="Ovchinikova G."/>
            <person name="Pati A."/>
            <person name="Chen A."/>
            <person name="Palaniappan K."/>
            <person name="Land M."/>
            <person name="Hauser L."/>
            <person name="Jeffries C.D."/>
            <person name="Detter J.C."/>
            <person name="Brambilla E.M."/>
            <person name="Rohde M."/>
            <person name="Spring S."/>
            <person name="Goker M."/>
            <person name="Woyke T."/>
            <person name="Bristow J."/>
            <person name="Eisen J.A."/>
            <person name="Markowitz V."/>
            <person name="Hugenholtz P."/>
            <person name="Kyrpides N.C."/>
            <person name="Klenk H.P."/>
            <person name="Mavromatis K."/>
        </authorList>
    </citation>
    <scope>NUCLEOTIDE SEQUENCE [LARGE SCALE GENOMIC DNA]</scope>
    <source>
        <strain evidence="3">ATCC 700847 / DSM 10411 / MH2</strain>
    </source>
</reference>
<dbReference type="STRING" id="760142.Hipma_1054"/>
<dbReference type="Proteomes" id="UP000008139">
    <property type="component" value="Chromosome"/>
</dbReference>
<dbReference type="EMBL" id="CP002606">
    <property type="protein sequence ID" value="AEA34020.1"/>
    <property type="molecule type" value="Genomic_DNA"/>
</dbReference>
<organism evidence="2 3">
    <name type="scientific">Hippea maritima (strain ATCC 700847 / DSM 10411 / MH2)</name>
    <dbReference type="NCBI Taxonomy" id="760142"/>
    <lineage>
        <taxon>Bacteria</taxon>
        <taxon>Pseudomonadati</taxon>
        <taxon>Campylobacterota</taxon>
        <taxon>Desulfurellia</taxon>
        <taxon>Desulfurellales</taxon>
        <taxon>Hippeaceae</taxon>
        <taxon>Hippea</taxon>
    </lineage>
</organism>
<accession>F2LW86</accession>
<reference evidence="3" key="2">
    <citation type="submission" date="2011-03" db="EMBL/GenBank/DDBJ databases">
        <title>The complete genome of Hippea maritima DSM 10411.</title>
        <authorList>
            <consortium name="US DOE Joint Genome Institute (JGI-PGF)"/>
            <person name="Lucas S."/>
            <person name="Copeland A."/>
            <person name="Lapidus A."/>
            <person name="Bruce D."/>
            <person name="Goodwin L."/>
            <person name="Pitluck S."/>
            <person name="Peters L."/>
            <person name="Kyrpides N."/>
            <person name="Mavromatis K."/>
            <person name="Pagani I."/>
            <person name="Ivanova N."/>
            <person name="Mikhailova N."/>
            <person name="Lu M."/>
            <person name="Detter J.C."/>
            <person name="Tapia R."/>
            <person name="Han C."/>
            <person name="Land M."/>
            <person name="Hauser L."/>
            <person name="Markowitz V."/>
            <person name="Cheng J.-F."/>
            <person name="Hugenholtz P."/>
            <person name="Woyke T."/>
            <person name="Wu D."/>
            <person name="Spring S."/>
            <person name="Schroeder M."/>
            <person name="Brambilla E."/>
            <person name="Klenk H.-P."/>
            <person name="Eisen J.A."/>
        </authorList>
    </citation>
    <scope>NUCLEOTIDE SEQUENCE [LARGE SCALE GENOMIC DNA]</scope>
    <source>
        <strain evidence="3">ATCC 700847 / DSM 10411 / MH2</strain>
    </source>
</reference>
<dbReference type="KEGG" id="hmr:Hipma_1054"/>
<dbReference type="eggNOG" id="ENOG50319SQ">
    <property type="taxonomic scope" value="Bacteria"/>
</dbReference>
<gene>
    <name evidence="2" type="ordered locus">Hipma_1054</name>
</gene>
<dbReference type="HOGENOM" id="CLU_150578_0_0_7"/>
<name>F2LW86_HIPMA</name>
<dbReference type="InParanoid" id="F2LW86"/>
<evidence type="ECO:0000313" key="2">
    <source>
        <dbReference type="EMBL" id="AEA34020.1"/>
    </source>
</evidence>
<dbReference type="AlphaFoldDB" id="F2LW86"/>
<protein>
    <recommendedName>
        <fullName evidence="1">YMGG-like Gly-zipper domain-containing protein</fullName>
    </recommendedName>
</protein>
<evidence type="ECO:0000313" key="3">
    <source>
        <dbReference type="Proteomes" id="UP000008139"/>
    </source>
</evidence>
<feature type="domain" description="YMGG-like Gly-zipper" evidence="1">
    <location>
        <begin position="31"/>
        <end position="66"/>
    </location>
</feature>
<dbReference type="RefSeq" id="WP_013682059.1">
    <property type="nucleotide sequence ID" value="NC_015318.1"/>
</dbReference>
<sequence>MEKLKYFVVVFVLFIFIGFSISSCTTESENVALGTAVGAGVGAATTKNSWKGAVIGGILGAVAGEAMYQIQQRAINEAMANQKPVVYQRQTQNGGWERIEAEPVGQPVVNPNEHTSCQKVHVREYRNGKIIKDTVKEVCKGYKETNTY</sequence>
<dbReference type="InterPro" id="IPR027367">
    <property type="entry name" value="Gly-zipper_YMGG"/>
</dbReference>
<evidence type="ECO:0000259" key="1">
    <source>
        <dbReference type="Pfam" id="PF13441"/>
    </source>
</evidence>
<dbReference type="Pfam" id="PF13441">
    <property type="entry name" value="Gly-zipper_YMGG"/>
    <property type="match status" value="1"/>
</dbReference>
<dbReference type="PROSITE" id="PS51257">
    <property type="entry name" value="PROKAR_LIPOPROTEIN"/>
    <property type="match status" value="1"/>
</dbReference>
<keyword evidence="3" id="KW-1185">Reference proteome</keyword>
<proteinExistence type="predicted"/>
<dbReference type="OrthoDB" id="5515200at2"/>